<evidence type="ECO:0000256" key="4">
    <source>
        <dbReference type="ARBA" id="ARBA00022777"/>
    </source>
</evidence>
<dbReference type="SUPFAM" id="SSF56112">
    <property type="entry name" value="Protein kinase-like (PK-like)"/>
    <property type="match status" value="1"/>
</dbReference>
<reference evidence="7" key="1">
    <citation type="journal article" date="2021" name="Mol. Ecol. Resour.">
        <title>Apolygus lucorum genome provides insights into omnivorousness and mesophyll feeding.</title>
        <authorList>
            <person name="Liu Y."/>
            <person name="Liu H."/>
            <person name="Wang H."/>
            <person name="Huang T."/>
            <person name="Liu B."/>
            <person name="Yang B."/>
            <person name="Yin L."/>
            <person name="Li B."/>
            <person name="Zhang Y."/>
            <person name="Zhang S."/>
            <person name="Jiang F."/>
            <person name="Zhang X."/>
            <person name="Ren Y."/>
            <person name="Wang B."/>
            <person name="Wang S."/>
            <person name="Lu Y."/>
            <person name="Wu K."/>
            <person name="Fan W."/>
            <person name="Wang G."/>
        </authorList>
    </citation>
    <scope>NUCLEOTIDE SEQUENCE</scope>
    <source>
        <strain evidence="7">12Hb</strain>
    </source>
</reference>
<feature type="compositionally biased region" description="Polar residues" evidence="6">
    <location>
        <begin position="642"/>
        <end position="662"/>
    </location>
</feature>
<name>A0A6A4JWS1_APOLU</name>
<dbReference type="InterPro" id="IPR011009">
    <property type="entry name" value="Kinase-like_dom_sf"/>
</dbReference>
<dbReference type="PANTHER" id="PTHR22974:SF21">
    <property type="entry name" value="DUAL SPECIFICITY PROTEIN KINASE TTK"/>
    <property type="match status" value="1"/>
</dbReference>
<evidence type="ECO:0000256" key="5">
    <source>
        <dbReference type="ARBA" id="ARBA00022840"/>
    </source>
</evidence>
<evidence type="ECO:0000256" key="3">
    <source>
        <dbReference type="ARBA" id="ARBA00022741"/>
    </source>
</evidence>
<dbReference type="Pfam" id="PF00069">
    <property type="entry name" value="Pkinase"/>
    <property type="match status" value="1"/>
</dbReference>
<dbReference type="GO" id="GO:0007059">
    <property type="term" value="P:chromosome segregation"/>
    <property type="evidence" value="ECO:0007669"/>
    <property type="project" value="TreeGrafter"/>
</dbReference>
<dbReference type="OrthoDB" id="20524at2759"/>
<comment type="caution">
    <text evidence="7">The sequence shown here is derived from an EMBL/GenBank/DDBJ whole genome shotgun (WGS) entry which is preliminary data.</text>
</comment>
<dbReference type="GO" id="GO:0005524">
    <property type="term" value="F:ATP binding"/>
    <property type="evidence" value="ECO:0007669"/>
    <property type="project" value="UniProtKB-UniRule"/>
</dbReference>
<feature type="region of interest" description="Disordered" evidence="6">
    <location>
        <begin position="96"/>
        <end position="120"/>
    </location>
</feature>
<feature type="compositionally biased region" description="Low complexity" evidence="6">
    <location>
        <begin position="441"/>
        <end position="453"/>
    </location>
</feature>
<keyword evidence="5" id="KW-0067">ATP-binding</keyword>
<dbReference type="PANTHER" id="PTHR22974">
    <property type="entry name" value="MIXED LINEAGE PROTEIN KINASE"/>
    <property type="match status" value="1"/>
</dbReference>
<dbReference type="PROSITE" id="PS00108">
    <property type="entry name" value="PROTEIN_KINASE_ST"/>
    <property type="match status" value="1"/>
</dbReference>
<sequence>MFGFASQIDDEEDTSGNSTCPSTYKHFNASVKPRSKLGRRKVVPQKDEKAQDSDACTNGEQKLQSQWYQRDDSGICISGSTPSLTHPLSRTGTLFNNSSKNDGNGFTPGFTPSSRTGRENKFVLPHTPVRFFKSEPLKEINRVSNVINKSDSSESSTLTTEAIKEEGRNSLQRQLNSSFICDESLPLAASNDSQQNSLAANKTCNETANSDDSFMTCHDIHRPEVQSNKTFYDPEFLKTPGKNLAEIRIDESPFDPLEGFLEQSDDFGDYKTKTPLSNNNYQRKPVNGSTSETNCSSVVETAKTCVKSLNSSVQGRDHSQNDQIAYPLVETDAIPLPEHPIRAGRSTVSPVPLGYQGRDNIAHLKDSVFKYPGFPLGPPLKCMQTGDLNLNTSDVGNMRTLEGKDHGELAHNEDTTNVTYPQHSRGQLAQKNSFTSQFQKSGLSDSGKALSLSSSLGRPLSAASCATNRGVISSSVNGPKNSFEKGGPPVSVEVGTLMNHPQNQDGNRVGGVDRKMHSRVGGVDRLSHVPNSVVREPNVCPKNSGLASRGIVADQLDSSITWISCVKPAKVQSNHKVARPGAIADESLSSRSLQEEDPTVRNQSQGVDTGTVILDDPTVVAKGQCPPAQPQSQPPAPITPRVSPTNVVSKQPNPVQTPLETPQSNSVASALMKPQPQNVIKINGTPYTVLSLLGRGGSSQVYQALGPQSSKLMAIKCVNLASVEEAMATDYLNEIALLLKLQGCPSVIKMIEHEYVEQSQMLYVVLEKGDIDFSKLIKNISETKQISMPMITYYWTEMLNAVHEIHKRGIIHSDLKPANFLLVEGRLKLIDFGIASSLQGDDTTSVLKEVPAGTYNYMSPEAISGRKINRKSDVWSMGCILFNLLYGRTPFSHLNNRWQKLHAIADLNHKVSFPKLQQHTPPSLRLALRWCLIKDVASRPTVEELVQLSELAPHLDSSLGKEIDGMMCKYFRKVLPNLKVLSEEEEFV</sequence>
<dbReference type="InterPro" id="IPR017441">
    <property type="entry name" value="Protein_kinase_ATP_BS"/>
</dbReference>
<dbReference type="GO" id="GO:0005634">
    <property type="term" value="C:nucleus"/>
    <property type="evidence" value="ECO:0007669"/>
    <property type="project" value="TreeGrafter"/>
</dbReference>
<dbReference type="GO" id="GO:0000776">
    <property type="term" value="C:kinetochore"/>
    <property type="evidence" value="ECO:0007669"/>
    <property type="project" value="TreeGrafter"/>
</dbReference>
<feature type="compositionally biased region" description="Polar residues" evidence="6">
    <location>
        <begin position="96"/>
        <end position="115"/>
    </location>
</feature>
<dbReference type="GO" id="GO:0004712">
    <property type="term" value="F:protein serine/threonine/tyrosine kinase activity"/>
    <property type="evidence" value="ECO:0007669"/>
    <property type="project" value="TreeGrafter"/>
</dbReference>
<dbReference type="GO" id="GO:0004674">
    <property type="term" value="F:protein serine/threonine kinase activity"/>
    <property type="evidence" value="ECO:0007669"/>
    <property type="project" value="UniProtKB-KW"/>
</dbReference>
<dbReference type="EMBL" id="WIXP02000009">
    <property type="protein sequence ID" value="KAF6204891.1"/>
    <property type="molecule type" value="Genomic_DNA"/>
</dbReference>
<feature type="compositionally biased region" description="Polar residues" evidence="6">
    <location>
        <begin position="424"/>
        <end position="440"/>
    </location>
</feature>
<keyword evidence="4" id="KW-0418">Kinase</keyword>
<feature type="region of interest" description="Disordered" evidence="6">
    <location>
        <begin position="273"/>
        <end position="293"/>
    </location>
</feature>
<feature type="region of interest" description="Disordered" evidence="6">
    <location>
        <begin position="1"/>
        <end position="61"/>
    </location>
</feature>
<dbReference type="Proteomes" id="UP000466442">
    <property type="component" value="Linkage Group LG9"/>
</dbReference>
<gene>
    <name evidence="7" type="ORF">GE061_019055</name>
</gene>
<dbReference type="InterPro" id="IPR008271">
    <property type="entry name" value="Ser/Thr_kinase_AS"/>
</dbReference>
<keyword evidence="2" id="KW-0808">Transferase</keyword>
<feature type="region of interest" description="Disordered" evidence="6">
    <location>
        <begin position="573"/>
        <end position="662"/>
    </location>
</feature>
<dbReference type="FunFam" id="3.30.200.20:FF:000131">
    <property type="entry name" value="Dual specificity protein kinase TTK"/>
    <property type="match status" value="1"/>
</dbReference>
<organism evidence="7 8">
    <name type="scientific">Apolygus lucorum</name>
    <name type="common">Small green plant bug</name>
    <name type="synonym">Lygocoris lucorum</name>
    <dbReference type="NCBI Taxonomy" id="248454"/>
    <lineage>
        <taxon>Eukaryota</taxon>
        <taxon>Metazoa</taxon>
        <taxon>Ecdysozoa</taxon>
        <taxon>Arthropoda</taxon>
        <taxon>Hexapoda</taxon>
        <taxon>Insecta</taxon>
        <taxon>Pterygota</taxon>
        <taxon>Neoptera</taxon>
        <taxon>Paraneoptera</taxon>
        <taxon>Hemiptera</taxon>
        <taxon>Heteroptera</taxon>
        <taxon>Panheteroptera</taxon>
        <taxon>Cimicomorpha</taxon>
        <taxon>Miridae</taxon>
        <taxon>Mirini</taxon>
        <taxon>Apolygus</taxon>
    </lineage>
</organism>
<dbReference type="GO" id="GO:0034501">
    <property type="term" value="P:protein localization to kinetochore"/>
    <property type="evidence" value="ECO:0007669"/>
    <property type="project" value="TreeGrafter"/>
</dbReference>
<dbReference type="SMART" id="SM00220">
    <property type="entry name" value="S_TKc"/>
    <property type="match status" value="1"/>
</dbReference>
<keyword evidence="8" id="KW-1185">Reference proteome</keyword>
<feature type="region of interest" description="Disordered" evidence="6">
    <location>
        <begin position="424"/>
        <end position="453"/>
    </location>
</feature>
<proteinExistence type="predicted"/>
<dbReference type="InterPro" id="IPR000719">
    <property type="entry name" value="Prot_kinase_dom"/>
</dbReference>
<evidence type="ECO:0000313" key="7">
    <source>
        <dbReference type="EMBL" id="KAF6204891.1"/>
    </source>
</evidence>
<feature type="compositionally biased region" description="Basic residues" evidence="6">
    <location>
        <begin position="33"/>
        <end position="43"/>
    </location>
</feature>
<feature type="compositionally biased region" description="Polar residues" evidence="6">
    <location>
        <begin position="274"/>
        <end position="293"/>
    </location>
</feature>
<evidence type="ECO:0000256" key="1">
    <source>
        <dbReference type="ARBA" id="ARBA00022527"/>
    </source>
</evidence>
<feature type="compositionally biased region" description="Pro residues" evidence="6">
    <location>
        <begin position="627"/>
        <end position="638"/>
    </location>
</feature>
<keyword evidence="3" id="KW-0547">Nucleotide-binding</keyword>
<protein>
    <submittedName>
        <fullName evidence="7">Uncharacterized protein</fullName>
    </submittedName>
</protein>
<dbReference type="GO" id="GO:0007094">
    <property type="term" value="P:mitotic spindle assembly checkpoint signaling"/>
    <property type="evidence" value="ECO:0007669"/>
    <property type="project" value="TreeGrafter"/>
</dbReference>
<dbReference type="PROSITE" id="PS50011">
    <property type="entry name" value="PROTEIN_KINASE_DOM"/>
    <property type="match status" value="1"/>
</dbReference>
<evidence type="ECO:0000256" key="6">
    <source>
        <dbReference type="SAM" id="MobiDB-lite"/>
    </source>
</evidence>
<evidence type="ECO:0000256" key="2">
    <source>
        <dbReference type="ARBA" id="ARBA00022679"/>
    </source>
</evidence>
<dbReference type="Gene3D" id="3.30.200.20">
    <property type="entry name" value="Phosphorylase Kinase, domain 1"/>
    <property type="match status" value="1"/>
</dbReference>
<dbReference type="GO" id="GO:0033316">
    <property type="term" value="P:meiotic spindle assembly checkpoint signaling"/>
    <property type="evidence" value="ECO:0007669"/>
    <property type="project" value="TreeGrafter"/>
</dbReference>
<dbReference type="PROSITE" id="PS00107">
    <property type="entry name" value="PROTEIN_KINASE_ATP"/>
    <property type="match status" value="1"/>
</dbReference>
<dbReference type="Gene3D" id="1.10.510.10">
    <property type="entry name" value="Transferase(Phosphotransferase) domain 1"/>
    <property type="match status" value="1"/>
</dbReference>
<accession>A0A6A4JWS1</accession>
<keyword evidence="1" id="KW-0723">Serine/threonine-protein kinase</keyword>
<dbReference type="AlphaFoldDB" id="A0A6A4JWS1"/>
<evidence type="ECO:0000313" key="8">
    <source>
        <dbReference type="Proteomes" id="UP000466442"/>
    </source>
</evidence>